<reference evidence="4 7" key="1">
    <citation type="submission" date="2017-02" db="EMBL/GenBank/DDBJ databases">
        <title>Clonality and virulence of isolates of VRE in Hematopoietic Stem Cell Transplanted (HSCT) patients.</title>
        <authorList>
            <person name="Marchi A.P."/>
            <person name="Martins R.C."/>
            <person name="Marie S.K."/>
            <person name="Levin A.S."/>
            <person name="Costa S.F."/>
        </authorList>
    </citation>
    <scope>NUCLEOTIDE SEQUENCE [LARGE SCALE GENOMIC DNA]</scope>
    <source>
        <strain evidence="4 7">LIM1759</strain>
    </source>
</reference>
<dbReference type="EMBL" id="JAIFOC010000003">
    <property type="protein sequence ID" value="MBX4221330.1"/>
    <property type="molecule type" value="Genomic_DNA"/>
</dbReference>
<dbReference type="Gene3D" id="3.90.550.10">
    <property type="entry name" value="Spore Coat Polysaccharide Biosynthesis Protein SpsA, Chain A"/>
    <property type="match status" value="1"/>
</dbReference>
<name>A0A1S8IXK8_ENTFC</name>
<dbReference type="AlphaFoldDB" id="A0A1S8IXK8"/>
<protein>
    <submittedName>
        <fullName evidence="4">Alpha-L-Rha alpha-1,3-L-rhamnosyltransferase</fullName>
    </submittedName>
    <submittedName>
        <fullName evidence="2">Glycosyltransferase family 2 protein</fullName>
    </submittedName>
</protein>
<accession>A0A1S8IXK8</accession>
<dbReference type="Proteomes" id="UP000249070">
    <property type="component" value="Unassembled WGS sequence"/>
</dbReference>
<dbReference type="InterPro" id="IPR001173">
    <property type="entry name" value="Glyco_trans_2-like"/>
</dbReference>
<feature type="domain" description="Glycosyltransferase 2-like" evidence="1">
    <location>
        <begin position="12"/>
        <end position="147"/>
    </location>
</feature>
<organism evidence="4 7">
    <name type="scientific">Enterococcus faecium</name>
    <name type="common">Streptococcus faecium</name>
    <dbReference type="NCBI Taxonomy" id="1352"/>
    <lineage>
        <taxon>Bacteria</taxon>
        <taxon>Bacillati</taxon>
        <taxon>Bacillota</taxon>
        <taxon>Bacilli</taxon>
        <taxon>Lactobacillales</taxon>
        <taxon>Enterococcaceae</taxon>
        <taxon>Enterococcus</taxon>
    </lineage>
</organism>
<dbReference type="EMBL" id="PJVH01000003">
    <property type="protein sequence ID" value="RXU91278.1"/>
    <property type="molecule type" value="Genomic_DNA"/>
</dbReference>
<dbReference type="SUPFAM" id="SSF53448">
    <property type="entry name" value="Nucleotide-diphospho-sugar transferases"/>
    <property type="match status" value="1"/>
</dbReference>
<dbReference type="CDD" id="cd04196">
    <property type="entry name" value="GT_2_like_d"/>
    <property type="match status" value="1"/>
</dbReference>
<evidence type="ECO:0000313" key="6">
    <source>
        <dbReference type="EMBL" id="RXU91278.1"/>
    </source>
</evidence>
<dbReference type="Pfam" id="PF00535">
    <property type="entry name" value="Glycos_transf_2"/>
    <property type="match status" value="1"/>
</dbReference>
<evidence type="ECO:0000313" key="4">
    <source>
        <dbReference type="EMBL" id="OOL82371.1"/>
    </source>
</evidence>
<dbReference type="EMBL" id="WEFP01000001">
    <property type="protein sequence ID" value="KAB7576749.1"/>
    <property type="molecule type" value="Genomic_DNA"/>
</dbReference>
<gene>
    <name evidence="4" type="ORF">B1P95_09700</name>
    <name evidence="6" type="ORF">CYQ77_01725</name>
    <name evidence="5" type="ORF">DKP91_10550</name>
    <name evidence="2" type="ORF">GBM73_05240</name>
    <name evidence="3" type="ORF">KYX88_00450</name>
</gene>
<proteinExistence type="predicted"/>
<evidence type="ECO:0000313" key="3">
    <source>
        <dbReference type="EMBL" id="MBX4221330.1"/>
    </source>
</evidence>
<dbReference type="RefSeq" id="WP_002321540.1">
    <property type="nucleotide sequence ID" value="NZ_JBCGYN010000023.1"/>
</dbReference>
<keyword evidence="4" id="KW-0808">Transferase</keyword>
<dbReference type="Proteomes" id="UP001139644">
    <property type="component" value="Unassembled WGS sequence"/>
</dbReference>
<reference evidence="2 10" key="4">
    <citation type="submission" date="2019-10" db="EMBL/GenBank/DDBJ databases">
        <title>Evolutionary dynamics of vancomycin-resistant Enterococcus faecium during gastrointestinal tract colonization and bloodstream infection in immunocompromised pediatric patients.</title>
        <authorList>
            <person name="Chilambi G.S."/>
            <person name="Nordstrom H.R."/>
            <person name="Evans D.R."/>
            <person name="Ferrolino J."/>
            <person name="Hayden R.T."/>
            <person name="Maron G.M."/>
            <person name="Vo A.N."/>
            <person name="Gilmore M.S."/>
            <person name="Wolf J."/>
            <person name="Rosch J.W."/>
            <person name="Van Tyne D."/>
        </authorList>
    </citation>
    <scope>NUCLEOTIDE SEQUENCE [LARGE SCALE GENOMIC DNA]</scope>
    <source>
        <strain evidence="2 10">VRECG27</strain>
    </source>
</reference>
<evidence type="ECO:0000313" key="9">
    <source>
        <dbReference type="Proteomes" id="UP000289562"/>
    </source>
</evidence>
<dbReference type="GO" id="GO:0016758">
    <property type="term" value="F:hexosyltransferase activity"/>
    <property type="evidence" value="ECO:0007669"/>
    <property type="project" value="UniProtKB-ARBA"/>
</dbReference>
<comment type="caution">
    <text evidence="4">The sequence shown here is derived from an EMBL/GenBank/DDBJ whole genome shotgun (WGS) entry which is preliminary data.</text>
</comment>
<dbReference type="InterPro" id="IPR029044">
    <property type="entry name" value="Nucleotide-diphossugar_trans"/>
</dbReference>
<sequence length="244" mass="28206">MLRIGRCEFVRSVCIATFNGGRYLREQLDSILSQLSAEDEVVISDDGSVDDTWDILTEYAEKDKRIQLFSGPRQGLIANFGYAIQQTKGDLIFLADQDDVWLETKVKKITDYFEQNPDQLVVVSDLIIVDSELQEIHDSYFSFRNSKEGWLNNVIRSHYIGAGMAFRSSLKPDILPIPSEVPMHDMWIGLLGGKKTGFLREPLTLYRRHDLNASEIETHSKLRQKISWRVHLITALIKRKWFKR</sequence>
<reference evidence="5 8" key="3">
    <citation type="submission" date="2018-05" db="EMBL/GenBank/DDBJ databases">
        <title>Vancomycin-resistant Enterococcus faecium strain from Chelyabinsk, Russia.</title>
        <authorList>
            <person name="Gostev V."/>
            <person name="Goncharov A."/>
            <person name="Kolodzhieva V."/>
            <person name="Suvorov A."/>
            <person name="Sidorenko S."/>
            <person name="Zueva L."/>
        </authorList>
    </citation>
    <scope>NUCLEOTIDE SEQUENCE [LARGE SCALE GENOMIC DNA]</scope>
    <source>
        <strain evidence="5 8">20</strain>
    </source>
</reference>
<reference evidence="6 9" key="2">
    <citation type="submission" date="2017-12" db="EMBL/GenBank/DDBJ databases">
        <title>A pool of 800 enterococci isolated from chicken carcass rinse samples from New Zealand.</title>
        <authorList>
            <person name="Zhang J."/>
            <person name="Rogers L."/>
            <person name="Midwinter A."/>
            <person name="French N."/>
        </authorList>
    </citation>
    <scope>NUCLEOTIDE SEQUENCE [LARGE SCALE GENOMIC DNA]</scope>
    <source>
        <strain evidence="6 9">EN697</strain>
    </source>
</reference>
<evidence type="ECO:0000313" key="7">
    <source>
        <dbReference type="Proteomes" id="UP000191171"/>
    </source>
</evidence>
<evidence type="ECO:0000313" key="5">
    <source>
        <dbReference type="EMBL" id="PZM55246.1"/>
    </source>
</evidence>
<dbReference type="Proteomes" id="UP000191171">
    <property type="component" value="Unassembled WGS sequence"/>
</dbReference>
<evidence type="ECO:0000259" key="1">
    <source>
        <dbReference type="Pfam" id="PF00535"/>
    </source>
</evidence>
<evidence type="ECO:0000313" key="10">
    <source>
        <dbReference type="Proteomes" id="UP000469871"/>
    </source>
</evidence>
<evidence type="ECO:0000313" key="8">
    <source>
        <dbReference type="Proteomes" id="UP000249070"/>
    </source>
</evidence>
<dbReference type="PANTHER" id="PTHR22916">
    <property type="entry name" value="GLYCOSYLTRANSFERASE"/>
    <property type="match status" value="1"/>
</dbReference>
<dbReference type="EMBL" id="QHGU01000054">
    <property type="protein sequence ID" value="PZM55246.1"/>
    <property type="molecule type" value="Genomic_DNA"/>
</dbReference>
<dbReference type="Proteomes" id="UP000289562">
    <property type="component" value="Unassembled WGS sequence"/>
</dbReference>
<evidence type="ECO:0000313" key="2">
    <source>
        <dbReference type="EMBL" id="KAB7576749.1"/>
    </source>
</evidence>
<dbReference type="EMBL" id="MVGJ01000052">
    <property type="protein sequence ID" value="OOL82371.1"/>
    <property type="molecule type" value="Genomic_DNA"/>
</dbReference>
<dbReference type="Proteomes" id="UP000469871">
    <property type="component" value="Unassembled WGS sequence"/>
</dbReference>
<reference evidence="3" key="5">
    <citation type="journal article" date="2022" name="J. Anim. Sci.">
        <title>Whole genome sequence analyses-based assessment of virulence potential and antimicrobial susceptibilities and resistance of Enterococcus faecium strains isolated from commercial swine and cattle probiotic products.</title>
        <authorList>
            <person name="Shridhar P.B."/>
            <person name="Amachawadi R.G."/>
            <person name="Tokach M."/>
            <person name="Patel I."/>
            <person name="Gangiredla J."/>
            <person name="Mammel M."/>
            <person name="Nagaraja T.G."/>
        </authorList>
    </citation>
    <scope>NUCLEOTIDE SEQUENCE</scope>
    <source>
        <strain evidence="3">EF215</strain>
    </source>
</reference>
<dbReference type="PANTHER" id="PTHR22916:SF3">
    <property type="entry name" value="UDP-GLCNAC:BETAGAL BETA-1,3-N-ACETYLGLUCOSAMINYLTRANSFERASE-LIKE PROTEIN 1"/>
    <property type="match status" value="1"/>
</dbReference>